<dbReference type="PANTHER" id="PTHR30536">
    <property type="entry name" value="ALTRONATE/GALACTARATE DEHYDRATASE"/>
    <property type="match status" value="1"/>
</dbReference>
<sequence>MLKLAVVANGNDNVATAVKDLKKGEEVLVDIFGKEKKVILCEDIPFGHKFAIKDIKKDEEILKYGEEIGQATMDIKAGDYVHVHNVVSERGRGDLEVQK</sequence>
<accession>A0A2T0B3B8</accession>
<evidence type="ECO:0000313" key="4">
    <source>
        <dbReference type="Proteomes" id="UP000239706"/>
    </source>
</evidence>
<keyword evidence="1 3" id="KW-0456">Lyase</keyword>
<dbReference type="GO" id="GO:0008789">
    <property type="term" value="F:altronate dehydratase activity"/>
    <property type="evidence" value="ECO:0007669"/>
    <property type="project" value="UniProtKB-EC"/>
</dbReference>
<comment type="caution">
    <text evidence="3">The sequence shown here is derived from an EMBL/GenBank/DDBJ whole genome shotgun (WGS) entry which is preliminary data.</text>
</comment>
<dbReference type="AlphaFoldDB" id="A0A2T0B3B8"/>
<dbReference type="OrthoDB" id="9804574at2"/>
<evidence type="ECO:0000259" key="2">
    <source>
        <dbReference type="SMART" id="SM00858"/>
    </source>
</evidence>
<protein>
    <submittedName>
        <fullName evidence="3">Altronate dehydratase</fullName>
        <ecNumber evidence="3">4.2.1.7</ecNumber>
    </submittedName>
</protein>
<dbReference type="EC" id="4.2.1.7" evidence="3"/>
<dbReference type="SMART" id="SM00858">
    <property type="entry name" value="SAF"/>
    <property type="match status" value="1"/>
</dbReference>
<reference evidence="3 4" key="1">
    <citation type="submission" date="2018-03" db="EMBL/GenBank/DDBJ databases">
        <title>Genome sequence of Clostridium liquoris DSM 100320.</title>
        <authorList>
            <person name="Poehlein A."/>
            <person name="Daniel R."/>
        </authorList>
    </citation>
    <scope>NUCLEOTIDE SEQUENCE [LARGE SCALE GENOMIC DNA]</scope>
    <source>
        <strain evidence="3 4">DSM 100320</strain>
    </source>
</reference>
<proteinExistence type="predicted"/>
<dbReference type="CDD" id="cd11613">
    <property type="entry name" value="SAF_AH_GD"/>
    <property type="match status" value="1"/>
</dbReference>
<organism evidence="3 4">
    <name type="scientific">Clostridium liquoris</name>
    <dbReference type="NCBI Taxonomy" id="1289519"/>
    <lineage>
        <taxon>Bacteria</taxon>
        <taxon>Bacillati</taxon>
        <taxon>Bacillota</taxon>
        <taxon>Clostridia</taxon>
        <taxon>Eubacteriales</taxon>
        <taxon>Clostridiaceae</taxon>
        <taxon>Clostridium</taxon>
    </lineage>
</organism>
<gene>
    <name evidence="3" type="primary">uxaA</name>
    <name evidence="3" type="ORF">CLLI_18020</name>
</gene>
<feature type="domain" description="SAF" evidence="2">
    <location>
        <begin position="12"/>
        <end position="87"/>
    </location>
</feature>
<dbReference type="GO" id="GO:0019698">
    <property type="term" value="P:D-galacturonate catabolic process"/>
    <property type="evidence" value="ECO:0007669"/>
    <property type="project" value="TreeGrafter"/>
</dbReference>
<dbReference type="InterPro" id="IPR013974">
    <property type="entry name" value="SAF"/>
</dbReference>
<dbReference type="Pfam" id="PF08666">
    <property type="entry name" value="SAF"/>
    <property type="match status" value="1"/>
</dbReference>
<evidence type="ECO:0000313" key="3">
    <source>
        <dbReference type="EMBL" id="PRR78375.1"/>
    </source>
</evidence>
<evidence type="ECO:0000256" key="1">
    <source>
        <dbReference type="ARBA" id="ARBA00023239"/>
    </source>
</evidence>
<dbReference type="FunFam" id="2.30.130.110:FF:000003">
    <property type="entry name" value="D-galactarate dehydratase"/>
    <property type="match status" value="1"/>
</dbReference>
<name>A0A2T0B3B8_9CLOT</name>
<dbReference type="InterPro" id="IPR052172">
    <property type="entry name" value="UxaA_altronate/galactarate_dh"/>
</dbReference>
<keyword evidence="4" id="KW-1185">Reference proteome</keyword>
<dbReference type="Gene3D" id="2.30.130.110">
    <property type="match status" value="1"/>
</dbReference>
<dbReference type="PANTHER" id="PTHR30536:SF5">
    <property type="entry name" value="ALTRONATE DEHYDRATASE"/>
    <property type="match status" value="1"/>
</dbReference>
<dbReference type="Proteomes" id="UP000239706">
    <property type="component" value="Unassembled WGS sequence"/>
</dbReference>
<dbReference type="InterPro" id="IPR044144">
    <property type="entry name" value="SAF_UxaA/GarD"/>
</dbReference>
<dbReference type="EMBL" id="PVXO01000047">
    <property type="protein sequence ID" value="PRR78375.1"/>
    <property type="molecule type" value="Genomic_DNA"/>
</dbReference>
<dbReference type="RefSeq" id="WP_106063886.1">
    <property type="nucleotide sequence ID" value="NZ_PVXO01000047.1"/>
</dbReference>